<dbReference type="AlphaFoldDB" id="A0A7M7SUS0"/>
<evidence type="ECO:0000256" key="5">
    <source>
        <dbReference type="SAM" id="Coils"/>
    </source>
</evidence>
<dbReference type="InParanoid" id="A0A7M7SUS0"/>
<dbReference type="InterPro" id="IPR057983">
    <property type="entry name" value="NAA35-like_N"/>
</dbReference>
<sequence>MESLCRAAEMEASREGILPSDPFDDHDGCSAFSHHLPSRNIPRNWKNITEEFNESASHLKLGELLHDSIFGLFEAMSAIEMMDPKMDAGMMCNQSGHKVLNLQQSIEAGRLKTSDLTNHELIGIMDTTFACLATWLEGHSLAQTVFTNLYAHNPDLIDDRCLRAFSLVILKMVDTIKDKVMRAGVYEEEDFQSMTYGFKLAHNVTELRVVGMLKEIEEDYNRRVRNTRARQGEDRDTATELEHEQCIAVVSRIKFCRMFYSALLAFTKKEIKQSVEEAKKLLLLALDLLPAIQKTVELGDPQVISDDETSPAMPDYPNVMGFEPLVNQRLLPPTFPRYAKIISRRDAISYLEGLMARLRTVCEVTSLTPFHPIVDFFAEFSKQCPCVLSRSVLQQIFLPYNNKKVFGVELVQECLRDTLRGFVCPPVLAQRSPIYNNAQAKEMADSMLMHSIRPMCSLMQIHGHNRARQRDKFGQLLEELAGLQDQAEKVDANLHTIMSKAEVKKTYEASFSCWVMYHTLRTMIQYVQSGFELELYGIHEYHYIFWYLSDFLYAWFISTLSQADSMLGDHETQYAEPQGKGRSNKKKAKRKRPRPLERELALCKAQQALCSGFYKAVMGFRLDTKIKQPNSEFDNEKVRFEHRFSAFSTVPTPPLVQYDQFCEITTPKMSPVALYGTSSELFSHAAELLDKVPNPNPEIQSLIRVAKTNNVVLRLLVGGHKRDSQAPPQFEFTTHRTFPIIKLV</sequence>
<dbReference type="Proteomes" id="UP000007110">
    <property type="component" value="Unassembled WGS sequence"/>
</dbReference>
<keyword evidence="3" id="KW-0963">Cytoplasm</keyword>
<dbReference type="FunCoup" id="A0A7M7SUS0">
    <property type="interactions" value="1825"/>
</dbReference>
<dbReference type="GO" id="GO:0043066">
    <property type="term" value="P:negative regulation of apoptotic process"/>
    <property type="evidence" value="ECO:0000318"/>
    <property type="project" value="GO_Central"/>
</dbReference>
<dbReference type="Pfam" id="PF04112">
    <property type="entry name" value="Mak10"/>
    <property type="match status" value="2"/>
</dbReference>
<proteinExistence type="inferred from homology"/>
<organism evidence="9 10">
    <name type="scientific">Strongylocentrotus purpuratus</name>
    <name type="common">Purple sea urchin</name>
    <dbReference type="NCBI Taxonomy" id="7668"/>
    <lineage>
        <taxon>Eukaryota</taxon>
        <taxon>Metazoa</taxon>
        <taxon>Echinodermata</taxon>
        <taxon>Eleutherozoa</taxon>
        <taxon>Echinozoa</taxon>
        <taxon>Echinoidea</taxon>
        <taxon>Euechinoidea</taxon>
        <taxon>Echinacea</taxon>
        <taxon>Camarodonta</taxon>
        <taxon>Echinidea</taxon>
        <taxon>Strongylocentrotidae</taxon>
        <taxon>Strongylocentrotus</taxon>
    </lineage>
</organism>
<accession>A0A7M7SUS0</accession>
<feature type="domain" description="NAA35-like N-terminal" evidence="7">
    <location>
        <begin position="159"/>
        <end position="205"/>
    </location>
</feature>
<evidence type="ECO:0000313" key="9">
    <source>
        <dbReference type="EnsemblMetazoa" id="XP_030832691"/>
    </source>
</evidence>
<dbReference type="PANTHER" id="PTHR21373:SF0">
    <property type="entry name" value="N-ALPHA-ACETYLTRANSFERASE 35, NATC AUXILIARY SUBUNIT"/>
    <property type="match status" value="1"/>
</dbReference>
<keyword evidence="10" id="KW-1185">Reference proteome</keyword>
<comment type="subcellular location">
    <subcellularLocation>
        <location evidence="1">Cytoplasm</location>
    </subcellularLocation>
</comment>
<feature type="coiled-coil region" evidence="5">
    <location>
        <begin position="466"/>
        <end position="493"/>
    </location>
</feature>
<reference evidence="10" key="1">
    <citation type="submission" date="2015-02" db="EMBL/GenBank/DDBJ databases">
        <title>Genome sequencing for Strongylocentrotus purpuratus.</title>
        <authorList>
            <person name="Murali S."/>
            <person name="Liu Y."/>
            <person name="Vee V."/>
            <person name="English A."/>
            <person name="Wang M."/>
            <person name="Skinner E."/>
            <person name="Han Y."/>
            <person name="Muzny D.M."/>
            <person name="Worley K.C."/>
            <person name="Gibbs R.A."/>
        </authorList>
    </citation>
    <scope>NUCLEOTIDE SEQUENCE</scope>
</reference>
<dbReference type="PANTHER" id="PTHR21373">
    <property type="entry name" value="GLUCOSE REPRESSIBLE PROTEIN MAK10"/>
    <property type="match status" value="1"/>
</dbReference>
<comment type="similarity">
    <text evidence="2">Belongs to the MAK10 family.</text>
</comment>
<dbReference type="OMA" id="QMEWIVQ"/>
<dbReference type="InterPro" id="IPR057982">
    <property type="entry name" value="TPR_NAA35"/>
</dbReference>
<name>A0A7M7SUS0_STRPU</name>
<evidence type="ECO:0000259" key="7">
    <source>
        <dbReference type="Pfam" id="PF04112"/>
    </source>
</evidence>
<dbReference type="GO" id="GO:0031417">
    <property type="term" value="C:NatC complex"/>
    <property type="evidence" value="ECO:0000318"/>
    <property type="project" value="GO_Central"/>
</dbReference>
<feature type="compositionally biased region" description="Basic residues" evidence="6">
    <location>
        <begin position="582"/>
        <end position="593"/>
    </location>
</feature>
<evidence type="ECO:0000256" key="2">
    <source>
        <dbReference type="ARBA" id="ARBA00006289"/>
    </source>
</evidence>
<protein>
    <recommendedName>
        <fullName evidence="4">Protein MAK10 homolog</fullName>
    </recommendedName>
</protein>
<keyword evidence="5" id="KW-0175">Coiled coil</keyword>
<dbReference type="InterPro" id="IPR007244">
    <property type="entry name" value="Naa35_N"/>
</dbReference>
<evidence type="ECO:0000256" key="6">
    <source>
        <dbReference type="SAM" id="MobiDB-lite"/>
    </source>
</evidence>
<reference evidence="9" key="2">
    <citation type="submission" date="2021-01" db="UniProtKB">
        <authorList>
            <consortium name="EnsemblMetazoa"/>
        </authorList>
    </citation>
    <scope>IDENTIFICATION</scope>
</reference>
<dbReference type="Pfam" id="PF25789">
    <property type="entry name" value="TPR_NAA35"/>
    <property type="match status" value="1"/>
</dbReference>
<dbReference type="RefSeq" id="XP_030832691.1">
    <property type="nucleotide sequence ID" value="XM_030976831.1"/>
</dbReference>
<evidence type="ECO:0000313" key="10">
    <source>
        <dbReference type="Proteomes" id="UP000007110"/>
    </source>
</evidence>
<dbReference type="KEGG" id="spu:583797"/>
<evidence type="ECO:0000256" key="4">
    <source>
        <dbReference type="ARBA" id="ARBA00030494"/>
    </source>
</evidence>
<dbReference type="GeneID" id="583797"/>
<feature type="domain" description="NAA35-like N-terminal" evidence="7">
    <location>
        <begin position="62"/>
        <end position="155"/>
    </location>
</feature>
<dbReference type="OrthoDB" id="269405at2759"/>
<dbReference type="CTD" id="60560"/>
<evidence type="ECO:0000256" key="1">
    <source>
        <dbReference type="ARBA" id="ARBA00004496"/>
    </source>
</evidence>
<feature type="region of interest" description="Disordered" evidence="6">
    <location>
        <begin position="572"/>
        <end position="595"/>
    </location>
</feature>
<dbReference type="EnsemblMetazoa" id="XM_030976831">
    <property type="protein sequence ID" value="XP_030832691"/>
    <property type="gene ID" value="LOC583797"/>
</dbReference>
<feature type="domain" description="NAA35-like TPR repeats" evidence="8">
    <location>
        <begin position="360"/>
        <end position="741"/>
    </location>
</feature>
<evidence type="ECO:0000259" key="8">
    <source>
        <dbReference type="Pfam" id="PF25789"/>
    </source>
</evidence>
<evidence type="ECO:0000256" key="3">
    <source>
        <dbReference type="ARBA" id="ARBA00022490"/>
    </source>
</evidence>